<feature type="signal peptide" evidence="2">
    <location>
        <begin position="1"/>
        <end position="21"/>
    </location>
</feature>
<sequence length="118" mass="12619">MTTAMQRMRALLPGLALLGVACTSVTTSGVNRIGPDSYQISVRASRASGGIIGAEGIALEEADSYCRRLEREILVVTSGEVRGAYQASFRCLPPGHPGLQSPILDTVPEGQRRRPRQP</sequence>
<keyword evidence="4" id="KW-1185">Reference proteome</keyword>
<keyword evidence="2" id="KW-0732">Signal</keyword>
<organism evidence="3 4">
    <name type="scientific">Belnapia mucosa</name>
    <dbReference type="NCBI Taxonomy" id="2804532"/>
    <lineage>
        <taxon>Bacteria</taxon>
        <taxon>Pseudomonadati</taxon>
        <taxon>Pseudomonadota</taxon>
        <taxon>Alphaproteobacteria</taxon>
        <taxon>Acetobacterales</taxon>
        <taxon>Roseomonadaceae</taxon>
        <taxon>Belnapia</taxon>
    </lineage>
</organism>
<gene>
    <name evidence="3" type="ORF">JMJ55_26205</name>
</gene>
<dbReference type="PROSITE" id="PS51257">
    <property type="entry name" value="PROKAR_LIPOPROTEIN"/>
    <property type="match status" value="1"/>
</dbReference>
<proteinExistence type="predicted"/>
<dbReference type="RefSeq" id="WP_202828571.1">
    <property type="nucleotide sequence ID" value="NZ_JAEUXJ010000020.1"/>
</dbReference>
<comment type="caution">
    <text evidence="3">The sequence shown here is derived from an EMBL/GenBank/DDBJ whole genome shotgun (WGS) entry which is preliminary data.</text>
</comment>
<evidence type="ECO:0000313" key="4">
    <source>
        <dbReference type="Proteomes" id="UP000606490"/>
    </source>
</evidence>
<dbReference type="EMBL" id="JAEUXJ010000020">
    <property type="protein sequence ID" value="MBL6458829.1"/>
    <property type="molecule type" value="Genomic_DNA"/>
</dbReference>
<dbReference type="Proteomes" id="UP000606490">
    <property type="component" value="Unassembled WGS sequence"/>
</dbReference>
<evidence type="ECO:0000256" key="2">
    <source>
        <dbReference type="SAM" id="SignalP"/>
    </source>
</evidence>
<evidence type="ECO:0000313" key="3">
    <source>
        <dbReference type="EMBL" id="MBL6458829.1"/>
    </source>
</evidence>
<evidence type="ECO:0000256" key="1">
    <source>
        <dbReference type="SAM" id="MobiDB-lite"/>
    </source>
</evidence>
<evidence type="ECO:0008006" key="5">
    <source>
        <dbReference type="Google" id="ProtNLM"/>
    </source>
</evidence>
<accession>A0ABS1VAX8</accession>
<name>A0ABS1VAX8_9PROT</name>
<reference evidence="3 4" key="1">
    <citation type="submission" date="2021-01" db="EMBL/GenBank/DDBJ databases">
        <title>Belnapia mucosa sp. nov. and Belnapia arida sp. nov., isolated from the Tabernas Desert (Almeria, Spain).</title>
        <authorList>
            <person name="Molina-Menor E."/>
            <person name="Vidal-Verdu A."/>
            <person name="Calonge A."/>
            <person name="Satari L."/>
            <person name="Pereto Magraner J."/>
            <person name="Porcar Miralles M."/>
        </authorList>
    </citation>
    <scope>NUCLEOTIDE SEQUENCE [LARGE SCALE GENOMIC DNA]</scope>
    <source>
        <strain evidence="3 4">T6</strain>
    </source>
</reference>
<feature type="region of interest" description="Disordered" evidence="1">
    <location>
        <begin position="93"/>
        <end position="118"/>
    </location>
</feature>
<feature type="chain" id="PRO_5046148769" description="Lipoprotein" evidence="2">
    <location>
        <begin position="22"/>
        <end position="118"/>
    </location>
</feature>
<protein>
    <recommendedName>
        <fullName evidence="5">Lipoprotein</fullName>
    </recommendedName>
</protein>